<feature type="binding site" evidence="7">
    <location>
        <position position="188"/>
    </location>
    <ligand>
        <name>substrate</name>
    </ligand>
</feature>
<dbReference type="SUPFAM" id="SSF51338">
    <property type="entry name" value="Composite domain of metallo-dependent hydrolases"/>
    <property type="match status" value="1"/>
</dbReference>
<dbReference type="SUPFAM" id="SSF51556">
    <property type="entry name" value="Metallo-dependent hydrolases"/>
    <property type="match status" value="1"/>
</dbReference>
<evidence type="ECO:0000259" key="9">
    <source>
        <dbReference type="Pfam" id="PF01979"/>
    </source>
</evidence>
<proteinExistence type="inferred from homology"/>
<dbReference type="GO" id="GO:0046872">
    <property type="term" value="F:metal ion binding"/>
    <property type="evidence" value="ECO:0007669"/>
    <property type="project" value="UniProtKB-KW"/>
</dbReference>
<feature type="active site" description="Proton donor/acceptor" evidence="6">
    <location>
        <position position="236"/>
    </location>
</feature>
<dbReference type="InterPro" id="IPR032466">
    <property type="entry name" value="Metal_Hydrolase"/>
</dbReference>
<evidence type="ECO:0000256" key="7">
    <source>
        <dbReference type="PIRSR" id="PIRSR038994-2"/>
    </source>
</evidence>
<dbReference type="GO" id="GO:0006046">
    <property type="term" value="P:N-acetylglucosamine catabolic process"/>
    <property type="evidence" value="ECO:0007669"/>
    <property type="project" value="TreeGrafter"/>
</dbReference>
<evidence type="ECO:0000256" key="1">
    <source>
        <dbReference type="ARBA" id="ARBA00010716"/>
    </source>
</evidence>
<keyword evidence="2 8" id="KW-0479">Metal-binding</keyword>
<dbReference type="PANTHER" id="PTHR11113:SF14">
    <property type="entry name" value="N-ACETYLGLUCOSAMINE-6-PHOSPHATE DEACETYLASE"/>
    <property type="match status" value="1"/>
</dbReference>
<evidence type="ECO:0000256" key="6">
    <source>
        <dbReference type="PIRSR" id="PIRSR038994-1"/>
    </source>
</evidence>
<dbReference type="Gene3D" id="2.30.40.10">
    <property type="entry name" value="Urease, subunit C, domain 1"/>
    <property type="match status" value="1"/>
</dbReference>
<sequence>MPGGVELVDLPGGLLAPGFIDVQVNGGGGVLLNDQPTVAGIRAICEAHARFGSTALMPTVITDRPETTFAAIEAVGAAMAEGVAGCIGIHVEGPFLSTARKGAHDPALIRTMSDDDLARFVATTVRPMILTVATESVTPQQISVLAANGITVSIGHSDATFEDAKRAFDAGARGVTHLFNAMSQLGHRSPGLVGAALQTDDIWCGIIADGYHVHPAAIDVALRAKRGQGTMMAITDAMPTVGVDEGVFELNGRTVRRSNGRLTLDDGTLAGSDLTMIGAVQYLVGTIGVPLEEALRMASLYPATFLGLQGERGALTEGLRADMVWMDTALNLRGVWIGGRKLPRAGQEDA</sequence>
<dbReference type="InterPro" id="IPR011059">
    <property type="entry name" value="Metal-dep_hydrolase_composite"/>
</dbReference>
<feature type="binding site" evidence="7">
    <location>
        <position position="103"/>
    </location>
    <ligand>
        <name>substrate</name>
    </ligand>
</feature>
<dbReference type="Pfam" id="PF01979">
    <property type="entry name" value="Amidohydro_1"/>
    <property type="match status" value="1"/>
</dbReference>
<keyword evidence="3 5" id="KW-0378">Hydrolase</keyword>
<evidence type="ECO:0000256" key="5">
    <source>
        <dbReference type="PIRNR" id="PIRNR038994"/>
    </source>
</evidence>
<dbReference type="PIRSF" id="PIRSF038994">
    <property type="entry name" value="NagA"/>
    <property type="match status" value="1"/>
</dbReference>
<dbReference type="EMBL" id="LC066371">
    <property type="protein sequence ID" value="BAT26010.1"/>
    <property type="molecule type" value="Genomic_DNA"/>
</dbReference>
<dbReference type="InterPro" id="IPR003764">
    <property type="entry name" value="GlcNAc_6-P_deAcase"/>
</dbReference>
<evidence type="ECO:0000256" key="2">
    <source>
        <dbReference type="ARBA" id="ARBA00022723"/>
    </source>
</evidence>
<dbReference type="NCBIfam" id="TIGR00221">
    <property type="entry name" value="nagA"/>
    <property type="match status" value="1"/>
</dbReference>
<dbReference type="Gene3D" id="3.20.20.140">
    <property type="entry name" value="Metal-dependent hydrolases"/>
    <property type="match status" value="1"/>
</dbReference>
<dbReference type="AlphaFoldDB" id="A0A0P0YXP6"/>
<feature type="domain" description="Amidohydrolase-related" evidence="9">
    <location>
        <begin position="15"/>
        <end position="340"/>
    </location>
</feature>
<evidence type="ECO:0000256" key="3">
    <source>
        <dbReference type="ARBA" id="ARBA00022801"/>
    </source>
</evidence>
<dbReference type="CDD" id="cd00854">
    <property type="entry name" value="NagA"/>
    <property type="match status" value="1"/>
</dbReference>
<feature type="binding site" evidence="8">
    <location>
        <position position="92"/>
    </location>
    <ligand>
        <name>Zn(2+)</name>
        <dbReference type="ChEBI" id="CHEBI:29105"/>
    </ligand>
</feature>
<feature type="binding site" evidence="8">
    <location>
        <position position="177"/>
    </location>
    <ligand>
        <name>Zn(2+)</name>
        <dbReference type="ChEBI" id="CHEBI:29105"/>
    </ligand>
</feature>
<evidence type="ECO:0000313" key="10">
    <source>
        <dbReference type="EMBL" id="BAT26010.1"/>
    </source>
</evidence>
<keyword evidence="4 5" id="KW-0119">Carbohydrate metabolism</keyword>
<feature type="binding site" evidence="7">
    <location>
        <begin position="269"/>
        <end position="271"/>
    </location>
    <ligand>
        <name>substrate</name>
    </ligand>
</feature>
<reference evidence="10" key="1">
    <citation type="journal article" date="2015" name="Proc. Natl. Acad. Sci. U.S.A.">
        <title>Bacterial clade with the ribosomal RNA operon on a small plasmid rather than the chromosome.</title>
        <authorList>
            <person name="Anda M."/>
            <person name="Ohtsubo Y."/>
            <person name="Okubo T."/>
            <person name="Sugawara M."/>
            <person name="Nagata Y."/>
            <person name="Tsuda M."/>
            <person name="Minamisawa K."/>
            <person name="Mitsui H."/>
        </authorList>
    </citation>
    <scope>NUCLEOTIDE SEQUENCE</scope>
    <source>
        <strain evidence="10">DSM 21988</strain>
    </source>
</reference>
<dbReference type="GO" id="GO:0008448">
    <property type="term" value="F:N-acetylglucosamine-6-phosphate deacetylase activity"/>
    <property type="evidence" value="ECO:0007669"/>
    <property type="project" value="InterPro"/>
</dbReference>
<feature type="binding site" evidence="7">
    <location>
        <position position="212"/>
    </location>
    <ligand>
        <name>substrate</name>
    </ligand>
</feature>
<evidence type="ECO:0000256" key="4">
    <source>
        <dbReference type="ARBA" id="ARBA00023277"/>
    </source>
</evidence>
<name>A0A0P0YXP6_9HYPH</name>
<dbReference type="InterPro" id="IPR006680">
    <property type="entry name" value="Amidohydro-rel"/>
</dbReference>
<feature type="binding site" evidence="8">
    <location>
        <position position="156"/>
    </location>
    <ligand>
        <name>Zn(2+)</name>
        <dbReference type="ChEBI" id="CHEBI:29105"/>
    </ligand>
</feature>
<feature type="binding site" evidence="7">
    <location>
        <begin position="180"/>
        <end position="181"/>
    </location>
    <ligand>
        <name>substrate</name>
    </ligand>
</feature>
<protein>
    <submittedName>
        <fullName evidence="10">Putative N-acetylglucosamine-6-phosphate deacetylase</fullName>
    </submittedName>
</protein>
<comment type="similarity">
    <text evidence="1 5">Belongs to the metallo-dependent hydrolases superfamily. NagA family.</text>
</comment>
<evidence type="ECO:0000256" key="8">
    <source>
        <dbReference type="PIRSR" id="PIRSR038994-3"/>
    </source>
</evidence>
<comment type="cofactor">
    <cofactor evidence="8">
        <name>a divalent metal cation</name>
        <dbReference type="ChEBI" id="CHEBI:60240"/>
    </cofactor>
    <text evidence="8">Binds 1 divalent metal cation per subunit.</text>
</comment>
<dbReference type="PANTHER" id="PTHR11113">
    <property type="entry name" value="N-ACETYLGLUCOSAMINE-6-PHOSPHATE DEACETYLASE"/>
    <property type="match status" value="1"/>
</dbReference>
<organism evidence="10">
    <name type="scientific">Aureimonas altamirensis</name>
    <dbReference type="NCBI Taxonomy" id="370622"/>
    <lineage>
        <taxon>Bacteria</taxon>
        <taxon>Pseudomonadati</taxon>
        <taxon>Pseudomonadota</taxon>
        <taxon>Alphaproteobacteria</taxon>
        <taxon>Hyphomicrobiales</taxon>
        <taxon>Aurantimonadaceae</taxon>
        <taxon>Aureimonas</taxon>
    </lineage>
</organism>
<accession>A0A0P0YXP6</accession>